<dbReference type="GO" id="GO:0016829">
    <property type="term" value="F:lyase activity"/>
    <property type="evidence" value="ECO:0007669"/>
    <property type="project" value="UniProtKB-KW"/>
</dbReference>
<dbReference type="InterPro" id="IPR007197">
    <property type="entry name" value="rSAM"/>
</dbReference>
<comment type="caution">
    <text evidence="8">The sequence shown here is derived from an EMBL/GenBank/DDBJ whole genome shotgun (WGS) entry which is preliminary data.</text>
</comment>
<dbReference type="Proteomes" id="UP000549113">
    <property type="component" value="Unassembled WGS sequence"/>
</dbReference>
<organism evidence="8 9">
    <name type="scientific">Microbacterium invictum</name>
    <dbReference type="NCBI Taxonomy" id="515415"/>
    <lineage>
        <taxon>Bacteria</taxon>
        <taxon>Bacillati</taxon>
        <taxon>Actinomycetota</taxon>
        <taxon>Actinomycetes</taxon>
        <taxon>Micrococcales</taxon>
        <taxon>Microbacteriaceae</taxon>
        <taxon>Microbacterium</taxon>
    </lineage>
</organism>
<comment type="cofactor">
    <cofactor evidence="1">
        <name>[4Fe-4S] cluster</name>
        <dbReference type="ChEBI" id="CHEBI:49883"/>
    </cofactor>
</comment>
<keyword evidence="2" id="KW-0004">4Fe-4S</keyword>
<keyword evidence="8" id="KW-0560">Oxidoreductase</keyword>
<dbReference type="InterPro" id="IPR034457">
    <property type="entry name" value="Organic_radical-activating"/>
</dbReference>
<evidence type="ECO:0000256" key="5">
    <source>
        <dbReference type="ARBA" id="ARBA00023004"/>
    </source>
</evidence>
<dbReference type="InterPro" id="IPR013785">
    <property type="entry name" value="Aldolase_TIM"/>
</dbReference>
<proteinExistence type="predicted"/>
<name>A0AA40SNJ3_9MICO</name>
<gene>
    <name evidence="8" type="ORF">BKA10_001255</name>
</gene>
<dbReference type="Gene3D" id="3.20.20.70">
    <property type="entry name" value="Aldolase class I"/>
    <property type="match status" value="1"/>
</dbReference>
<dbReference type="EMBL" id="JACIFH010000001">
    <property type="protein sequence ID" value="MBB4139461.1"/>
    <property type="molecule type" value="Genomic_DNA"/>
</dbReference>
<evidence type="ECO:0000256" key="4">
    <source>
        <dbReference type="ARBA" id="ARBA00022723"/>
    </source>
</evidence>
<keyword evidence="8" id="KW-0670">Pyruvate</keyword>
<accession>A0AA40SNJ3</accession>
<keyword evidence="6" id="KW-0411">Iron-sulfur</keyword>
<keyword evidence="9" id="KW-1185">Reference proteome</keyword>
<dbReference type="PANTHER" id="PTHR30352:SF13">
    <property type="entry name" value="GLYCYL-RADICAL ENZYME ACTIVATING ENZYME YJJW-RELATED"/>
    <property type="match status" value="1"/>
</dbReference>
<evidence type="ECO:0000256" key="6">
    <source>
        <dbReference type="ARBA" id="ARBA00023014"/>
    </source>
</evidence>
<evidence type="ECO:0000313" key="8">
    <source>
        <dbReference type="EMBL" id="MBB4139461.1"/>
    </source>
</evidence>
<evidence type="ECO:0000256" key="2">
    <source>
        <dbReference type="ARBA" id="ARBA00022485"/>
    </source>
</evidence>
<evidence type="ECO:0000313" key="9">
    <source>
        <dbReference type="Proteomes" id="UP000549113"/>
    </source>
</evidence>
<feature type="domain" description="Radical SAM core" evidence="7">
    <location>
        <begin position="25"/>
        <end position="245"/>
    </location>
</feature>
<keyword evidence="3" id="KW-0949">S-adenosyl-L-methionine</keyword>
<dbReference type="Pfam" id="PF04055">
    <property type="entry name" value="Radical_SAM"/>
    <property type="match status" value="1"/>
</dbReference>
<keyword evidence="4" id="KW-0479">Metal-binding</keyword>
<dbReference type="SUPFAM" id="SSF102114">
    <property type="entry name" value="Radical SAM enzymes"/>
    <property type="match status" value="1"/>
</dbReference>
<evidence type="ECO:0000256" key="3">
    <source>
        <dbReference type="ARBA" id="ARBA00022691"/>
    </source>
</evidence>
<dbReference type="PROSITE" id="PS51918">
    <property type="entry name" value="RADICAL_SAM"/>
    <property type="match status" value="1"/>
</dbReference>
<dbReference type="InterPro" id="IPR012840">
    <property type="entry name" value="NrdG2"/>
</dbReference>
<dbReference type="GO" id="GO:0046872">
    <property type="term" value="F:metal ion binding"/>
    <property type="evidence" value="ECO:0007669"/>
    <property type="project" value="UniProtKB-KW"/>
</dbReference>
<dbReference type="InterPro" id="IPR058240">
    <property type="entry name" value="rSAM_sf"/>
</dbReference>
<dbReference type="CDD" id="cd01335">
    <property type="entry name" value="Radical_SAM"/>
    <property type="match status" value="1"/>
</dbReference>
<dbReference type="NCBIfam" id="TIGR02495">
    <property type="entry name" value="NrdG2"/>
    <property type="match status" value="1"/>
</dbReference>
<dbReference type="AlphaFoldDB" id="A0AA40SNJ3"/>
<dbReference type="EC" id="1.97.1.4" evidence="8"/>
<keyword evidence="5" id="KW-0408">Iron</keyword>
<sequence length="245" mass="26605">MTAQHTGAAACLKVAGMSRMSSVDWPDRLVTTVFLQGCPWDCFYCHNPALIDPRAAGALPWSEVWAHLTRRVGLLDGVVFSGGEPTTQHALLPAVTAVRELGFGIGLHTGGAYPNRLAPLLPLVDWIGFDIKATATGYAHVVGRPGAADRAWRSLELVLAEQARRAGTPTPLEFEVRTTVHSAAVDEDDLTELSSRLVDAGVRTWALQRFRDTGTRDAMPRVTAPGRRVDFGGVPTDRFERVIVR</sequence>
<evidence type="ECO:0000259" key="7">
    <source>
        <dbReference type="PROSITE" id="PS51918"/>
    </source>
</evidence>
<protein>
    <submittedName>
        <fullName evidence="8">Pyruvate formate lyase activating enzyme</fullName>
        <ecNumber evidence="8">1.97.1.4</ecNumber>
    </submittedName>
</protein>
<reference evidence="8 9" key="1">
    <citation type="submission" date="2020-08" db="EMBL/GenBank/DDBJ databases">
        <title>Sequencing the genomes of 1000 actinobacteria strains.</title>
        <authorList>
            <person name="Klenk H.-P."/>
        </authorList>
    </citation>
    <scope>NUCLEOTIDE SEQUENCE [LARGE SCALE GENOMIC DNA]</scope>
    <source>
        <strain evidence="8 9">DSM 19600</strain>
    </source>
</reference>
<dbReference type="GO" id="GO:0043365">
    <property type="term" value="F:[formate-C-acetyltransferase]-activating enzyme activity"/>
    <property type="evidence" value="ECO:0007669"/>
    <property type="project" value="UniProtKB-EC"/>
</dbReference>
<evidence type="ECO:0000256" key="1">
    <source>
        <dbReference type="ARBA" id="ARBA00001966"/>
    </source>
</evidence>
<dbReference type="SFLD" id="SFLDG01094">
    <property type="entry name" value="Uncharacterised_Radical_SAM_Su"/>
    <property type="match status" value="1"/>
</dbReference>
<dbReference type="SFLD" id="SFLDS00029">
    <property type="entry name" value="Radical_SAM"/>
    <property type="match status" value="1"/>
</dbReference>
<dbReference type="RefSeq" id="WP_183499126.1">
    <property type="nucleotide sequence ID" value="NZ_BAABCO010000001.1"/>
</dbReference>
<keyword evidence="8" id="KW-0456">Lyase</keyword>
<dbReference type="GO" id="GO:0051539">
    <property type="term" value="F:4 iron, 4 sulfur cluster binding"/>
    <property type="evidence" value="ECO:0007669"/>
    <property type="project" value="UniProtKB-KW"/>
</dbReference>
<dbReference type="PANTHER" id="PTHR30352">
    <property type="entry name" value="PYRUVATE FORMATE-LYASE-ACTIVATING ENZYME"/>
    <property type="match status" value="1"/>
</dbReference>